<evidence type="ECO:0000256" key="2">
    <source>
        <dbReference type="ARBA" id="ARBA00023121"/>
    </source>
</evidence>
<proteinExistence type="predicted"/>
<evidence type="ECO:0000313" key="3">
    <source>
        <dbReference type="EMBL" id="MFL0248661.1"/>
    </source>
</evidence>
<keyword evidence="4" id="KW-1185">Reference proteome</keyword>
<dbReference type="InterPro" id="IPR050270">
    <property type="entry name" value="DegV_domain_contain"/>
</dbReference>
<keyword evidence="2" id="KW-0446">Lipid-binding</keyword>
<evidence type="ECO:0000256" key="1">
    <source>
        <dbReference type="ARBA" id="ARBA00003238"/>
    </source>
</evidence>
<gene>
    <name evidence="3" type="ORF">ACJDUG_17090</name>
</gene>
<dbReference type="EMBL" id="JBJHZZ010000025">
    <property type="protein sequence ID" value="MFL0248661.1"/>
    <property type="molecule type" value="Genomic_DNA"/>
</dbReference>
<dbReference type="PROSITE" id="PS51482">
    <property type="entry name" value="DEGV"/>
    <property type="match status" value="1"/>
</dbReference>
<dbReference type="Gene3D" id="2.20.28.50">
    <property type="entry name" value="degv family protein"/>
    <property type="match status" value="1"/>
</dbReference>
<dbReference type="NCBIfam" id="TIGR00762">
    <property type="entry name" value="DegV"/>
    <property type="match status" value="1"/>
</dbReference>
<protein>
    <submittedName>
        <fullName evidence="3">DegV family protein</fullName>
    </submittedName>
</protein>
<comment type="function">
    <text evidence="1">May bind long-chain fatty acids, such as palmitate, and may play a role in lipid transport or fatty acid metabolism.</text>
</comment>
<dbReference type="RefSeq" id="WP_406771089.1">
    <property type="nucleotide sequence ID" value="NZ_JBJHZZ010000025.1"/>
</dbReference>
<dbReference type="Proteomes" id="UP001623591">
    <property type="component" value="Unassembled WGS sequence"/>
</dbReference>
<reference evidence="3 4" key="1">
    <citation type="submission" date="2024-11" db="EMBL/GenBank/DDBJ databases">
        <authorList>
            <person name="Heng Y.C."/>
            <person name="Lim A.C.H."/>
            <person name="Lee J.K.Y."/>
            <person name="Kittelmann S."/>
        </authorList>
    </citation>
    <scope>NUCLEOTIDE SEQUENCE [LARGE SCALE GENOMIC DNA]</scope>
    <source>
        <strain evidence="3 4">WILCCON 0185</strain>
    </source>
</reference>
<name>A0ABW8T7Y0_9CLOT</name>
<dbReference type="Gene3D" id="3.40.50.10440">
    <property type="entry name" value="Dihydroxyacetone kinase, domain 1"/>
    <property type="match status" value="1"/>
</dbReference>
<dbReference type="Pfam" id="PF02645">
    <property type="entry name" value="DegV"/>
    <property type="match status" value="1"/>
</dbReference>
<organism evidence="3 4">
    <name type="scientific">Candidatus Clostridium stratigraminis</name>
    <dbReference type="NCBI Taxonomy" id="3381661"/>
    <lineage>
        <taxon>Bacteria</taxon>
        <taxon>Bacillati</taxon>
        <taxon>Bacillota</taxon>
        <taxon>Clostridia</taxon>
        <taxon>Eubacteriales</taxon>
        <taxon>Clostridiaceae</taxon>
        <taxon>Clostridium</taxon>
    </lineage>
</organism>
<dbReference type="Gene3D" id="3.30.1180.10">
    <property type="match status" value="1"/>
</dbReference>
<dbReference type="InterPro" id="IPR043168">
    <property type="entry name" value="DegV_C"/>
</dbReference>
<dbReference type="InterPro" id="IPR003797">
    <property type="entry name" value="DegV"/>
</dbReference>
<dbReference type="PANTHER" id="PTHR33434:SF3">
    <property type="entry name" value="DEGV DOMAIN-CONTAINING PROTEIN YITS"/>
    <property type="match status" value="1"/>
</dbReference>
<sequence length="288" mass="32154">METVIIIDSCCDLPKEYIDKNNVPVLSMAVNFRGQEYKDDFGVSLPYKDFYDEVRKGEMPSTAQINVYDYSEEFKKHVSLGKSVICIVFSSALSGSYNSACIAMDMILEEYKDADITVIDSKCASLGEGLLDYYAIEMLKNGSSKDEIITFIENNKLKINHWFTVDDLNHLKRGGRVSATAAAIGTLLNIKPILHVDDEGRLIPVTKEKGRKKSIKALAEELDKNIVNPEEQIIFISHGDCIEDVELLKKLILERHKVKDIIVNSIGPVIGSHSGPGTVALFFMGEKR</sequence>
<dbReference type="PANTHER" id="PTHR33434">
    <property type="entry name" value="DEGV DOMAIN-CONTAINING PROTEIN DR_1986-RELATED"/>
    <property type="match status" value="1"/>
</dbReference>
<accession>A0ABW8T7Y0</accession>
<evidence type="ECO:0000313" key="4">
    <source>
        <dbReference type="Proteomes" id="UP001623591"/>
    </source>
</evidence>
<dbReference type="SUPFAM" id="SSF82549">
    <property type="entry name" value="DAK1/DegV-like"/>
    <property type="match status" value="1"/>
</dbReference>
<comment type="caution">
    <text evidence="3">The sequence shown here is derived from an EMBL/GenBank/DDBJ whole genome shotgun (WGS) entry which is preliminary data.</text>
</comment>